<feature type="region of interest" description="Disordered" evidence="8">
    <location>
        <begin position="835"/>
        <end position="861"/>
    </location>
</feature>
<dbReference type="InterPro" id="IPR027417">
    <property type="entry name" value="P-loop_NTPase"/>
</dbReference>
<evidence type="ECO:0000256" key="8">
    <source>
        <dbReference type="SAM" id="MobiDB-lite"/>
    </source>
</evidence>
<protein>
    <recommendedName>
        <fullName evidence="9">Checkpoint protein RAD24-like helical bundle domain-containing protein</fullName>
    </recommendedName>
</protein>
<sequence>MGPPAKRRKLVILSSDDEPENTVKGGEDQGSKGLLRRAASKSTATRSLPSRSKTKSSSALSSQSYANNAFRDVSASSSPEKRKRVLGTKKDEVATKSCSLHNFFQPATEQGRWSSQRFSTKPSQRKKIVEDIEDLEDCIEDDYNSFDDIFAPRPPAKKIAVQSSTKDGHKSEIQPSHSQKGDHSRHSVRPAKRFLMGVGPDDVRESHRQKVNAVAELSGETDTRPWADRYAPYNLDELAVHKRKVQDVRSWLMDAFTGNSRRRLLVLRGPAGSGKTTTISLLSKALGYDILEWKIPLGAEYATLNYTSMSAQFDEFLARGNNFGSLDLVGDDRNMQQQENSSRRRLILIEEFPSTLSQASLALSMFRSSLLRYLASSTPSPHGMDDLSPPIVVIVTETLLNTAATAFSDNFTVQRLLGTDLCRHPGTSIIEFNPVAPTLMSKAIDLILKKEAQHSKRKKIHAAAIVKKFSGFSDIRSAISSLEFLCLRGSNDGDWASRLGTTIRAKALSQEDIPTRAGSESLEMITQREASLGIFHAVGKVVYNKRDDPSREQNVVLPPEHLLEFRRPKVSQVSIDDLINETGTDVHTFVSALHENYVPSCDGPSFTSSLEGCIQALSDCDILGPDSRRNLQASRIGVGSARTPNYSYGAGTDALRQDEISFQVAVRGLLFSLPCPVKRRLVYTKGSGQAGDTYKMYFPTSLRSWKKTEEIEGLLDAWERRLLDRAAATGAVEGTVMTVARGAGVGSWKSRGIAGSSRDSTQPQAMIVTRISRAEVLLQQLPYMAKIWQGRNDAKELEMITQFEETNAQYDGISDGELDDHDSSDFLLTEQHIPAVQSQRPPWGDKHFPNSGSQELKPPAIEEVVEKLILSDDDVEDD</sequence>
<proteinExistence type="inferred from homology"/>
<dbReference type="EMBL" id="NPHW01003689">
    <property type="protein sequence ID" value="OXV09140.1"/>
    <property type="molecule type" value="Genomic_DNA"/>
</dbReference>
<gene>
    <name evidence="10" type="ORF">Egran_03097</name>
</gene>
<dbReference type="PANTHER" id="PTHR12172">
    <property type="entry name" value="CELL CYCLE CHECKPOINT PROTEIN RAD17"/>
    <property type="match status" value="1"/>
</dbReference>
<evidence type="ECO:0000256" key="7">
    <source>
        <dbReference type="ARBA" id="ARBA00023306"/>
    </source>
</evidence>
<dbReference type="Pfam" id="PF03215">
    <property type="entry name" value="Rad17"/>
    <property type="match status" value="1"/>
</dbReference>
<evidence type="ECO:0000259" key="9">
    <source>
        <dbReference type="Pfam" id="PF25812"/>
    </source>
</evidence>
<dbReference type="GO" id="GO:0003682">
    <property type="term" value="F:chromatin binding"/>
    <property type="evidence" value="ECO:0007669"/>
    <property type="project" value="TreeGrafter"/>
</dbReference>
<dbReference type="Proteomes" id="UP000243515">
    <property type="component" value="Unassembled WGS sequence"/>
</dbReference>
<feature type="region of interest" description="Disordered" evidence="8">
    <location>
        <begin position="1"/>
        <end position="126"/>
    </location>
</feature>
<evidence type="ECO:0000313" key="10">
    <source>
        <dbReference type="EMBL" id="OXV09140.1"/>
    </source>
</evidence>
<dbReference type="Gene3D" id="3.40.50.300">
    <property type="entry name" value="P-loop containing nucleotide triphosphate hydrolases"/>
    <property type="match status" value="1"/>
</dbReference>
<evidence type="ECO:0000256" key="3">
    <source>
        <dbReference type="ARBA" id="ARBA00022741"/>
    </source>
</evidence>
<evidence type="ECO:0000256" key="6">
    <source>
        <dbReference type="ARBA" id="ARBA00023242"/>
    </source>
</evidence>
<feature type="compositionally biased region" description="Basic residues" evidence="8">
    <location>
        <begin position="1"/>
        <end position="10"/>
    </location>
</feature>
<keyword evidence="11" id="KW-1185">Reference proteome</keyword>
<evidence type="ECO:0000256" key="5">
    <source>
        <dbReference type="ARBA" id="ARBA00022840"/>
    </source>
</evidence>
<accession>A0A232LY98</accession>
<dbReference type="InterPro" id="IPR057927">
    <property type="entry name" value="RAD24-like_helical"/>
</dbReference>
<keyword evidence="6" id="KW-0539">Nucleus</keyword>
<dbReference type="AlphaFoldDB" id="A0A232LY98"/>
<feature type="compositionally biased region" description="Low complexity" evidence="8">
    <location>
        <begin position="45"/>
        <end position="64"/>
    </location>
</feature>
<feature type="compositionally biased region" description="Polar residues" evidence="8">
    <location>
        <begin position="96"/>
        <end position="122"/>
    </location>
</feature>
<dbReference type="GO" id="GO:0000077">
    <property type="term" value="P:DNA damage checkpoint signaling"/>
    <property type="evidence" value="ECO:0007669"/>
    <property type="project" value="TreeGrafter"/>
</dbReference>
<comment type="similarity">
    <text evidence="2">Belongs to the rad17/RAD24 family.</text>
</comment>
<keyword evidence="7" id="KW-0131">Cell cycle</keyword>
<evidence type="ECO:0000256" key="1">
    <source>
        <dbReference type="ARBA" id="ARBA00004123"/>
    </source>
</evidence>
<evidence type="ECO:0000313" key="11">
    <source>
        <dbReference type="Proteomes" id="UP000243515"/>
    </source>
</evidence>
<dbReference type="GO" id="GO:0003689">
    <property type="term" value="F:DNA clamp loader activity"/>
    <property type="evidence" value="ECO:0007669"/>
    <property type="project" value="TreeGrafter"/>
</dbReference>
<dbReference type="InterPro" id="IPR004582">
    <property type="entry name" value="Checkpoint_prot_Rad17_Rad24"/>
</dbReference>
<keyword evidence="4" id="KW-0227">DNA damage</keyword>
<dbReference type="GO" id="GO:0033314">
    <property type="term" value="P:mitotic DNA replication checkpoint signaling"/>
    <property type="evidence" value="ECO:0007669"/>
    <property type="project" value="TreeGrafter"/>
</dbReference>
<evidence type="ECO:0000256" key="2">
    <source>
        <dbReference type="ARBA" id="ARBA00006168"/>
    </source>
</evidence>
<keyword evidence="3" id="KW-0547">Nucleotide-binding</keyword>
<reference evidence="10 11" key="1">
    <citation type="journal article" date="2015" name="Environ. Microbiol.">
        <title>Metagenome sequence of Elaphomyces granulatus from sporocarp tissue reveals Ascomycota ectomycorrhizal fingerprints of genome expansion and a Proteobacteria-rich microbiome.</title>
        <authorList>
            <person name="Quandt C.A."/>
            <person name="Kohler A."/>
            <person name="Hesse C.N."/>
            <person name="Sharpton T.J."/>
            <person name="Martin F."/>
            <person name="Spatafora J.W."/>
        </authorList>
    </citation>
    <scope>NUCLEOTIDE SEQUENCE [LARGE SCALE GENOMIC DNA]</scope>
    <source>
        <strain evidence="10 11">OSC145934</strain>
    </source>
</reference>
<keyword evidence="5" id="KW-0067">ATP-binding</keyword>
<dbReference type="PANTHER" id="PTHR12172:SF0">
    <property type="entry name" value="CELL CYCLE CHECKPOINT PROTEIN RAD17"/>
    <property type="match status" value="1"/>
</dbReference>
<feature type="domain" description="Checkpoint protein RAD24-like helical bundle" evidence="9">
    <location>
        <begin position="529"/>
        <end position="664"/>
    </location>
</feature>
<dbReference type="Pfam" id="PF25812">
    <property type="entry name" value="RAD24_helical"/>
    <property type="match status" value="1"/>
</dbReference>
<name>A0A232LY98_9EURO</name>
<dbReference type="OrthoDB" id="10265971at2759"/>
<dbReference type="GO" id="GO:0006281">
    <property type="term" value="P:DNA repair"/>
    <property type="evidence" value="ECO:0007669"/>
    <property type="project" value="InterPro"/>
</dbReference>
<comment type="caution">
    <text evidence="10">The sequence shown here is derived from an EMBL/GenBank/DDBJ whole genome shotgun (WGS) entry which is preliminary data.</text>
</comment>
<dbReference type="GO" id="GO:0005634">
    <property type="term" value="C:nucleus"/>
    <property type="evidence" value="ECO:0007669"/>
    <property type="project" value="UniProtKB-SubCell"/>
</dbReference>
<organism evidence="10 11">
    <name type="scientific">Elaphomyces granulatus</name>
    <dbReference type="NCBI Taxonomy" id="519963"/>
    <lineage>
        <taxon>Eukaryota</taxon>
        <taxon>Fungi</taxon>
        <taxon>Dikarya</taxon>
        <taxon>Ascomycota</taxon>
        <taxon>Pezizomycotina</taxon>
        <taxon>Eurotiomycetes</taxon>
        <taxon>Eurotiomycetidae</taxon>
        <taxon>Eurotiales</taxon>
        <taxon>Elaphomycetaceae</taxon>
        <taxon>Elaphomyces</taxon>
    </lineage>
</organism>
<comment type="subcellular location">
    <subcellularLocation>
        <location evidence="1">Nucleus</location>
    </subcellularLocation>
</comment>
<dbReference type="GO" id="GO:0005524">
    <property type="term" value="F:ATP binding"/>
    <property type="evidence" value="ECO:0007669"/>
    <property type="project" value="UniProtKB-KW"/>
</dbReference>
<feature type="region of interest" description="Disordered" evidence="8">
    <location>
        <begin position="154"/>
        <end position="188"/>
    </location>
</feature>
<evidence type="ECO:0000256" key="4">
    <source>
        <dbReference type="ARBA" id="ARBA00022763"/>
    </source>
</evidence>
<dbReference type="SUPFAM" id="SSF52540">
    <property type="entry name" value="P-loop containing nucleoside triphosphate hydrolases"/>
    <property type="match status" value="1"/>
</dbReference>